<dbReference type="Proteomes" id="UP001165960">
    <property type="component" value="Unassembled WGS sequence"/>
</dbReference>
<comment type="caution">
    <text evidence="1">The sequence shown here is derived from an EMBL/GenBank/DDBJ whole genome shotgun (WGS) entry which is preliminary data.</text>
</comment>
<reference evidence="1" key="1">
    <citation type="submission" date="2022-04" db="EMBL/GenBank/DDBJ databases">
        <title>Genome of the entomopathogenic fungus Entomophthora muscae.</title>
        <authorList>
            <person name="Elya C."/>
            <person name="Lovett B.R."/>
            <person name="Lee E."/>
            <person name="Macias A.M."/>
            <person name="Hajek A.E."/>
            <person name="De Bivort B.L."/>
            <person name="Kasson M.T."/>
            <person name="De Fine Licht H.H."/>
            <person name="Stajich J.E."/>
        </authorList>
    </citation>
    <scope>NUCLEOTIDE SEQUENCE</scope>
    <source>
        <strain evidence="1">Berkeley</strain>
    </source>
</reference>
<gene>
    <name evidence="1" type="ORF">DSO57_1004080</name>
</gene>
<dbReference type="EMBL" id="QTSX02004270">
    <property type="protein sequence ID" value="KAJ9066981.1"/>
    <property type="molecule type" value="Genomic_DNA"/>
</dbReference>
<keyword evidence="2" id="KW-1185">Reference proteome</keyword>
<evidence type="ECO:0000313" key="2">
    <source>
        <dbReference type="Proteomes" id="UP001165960"/>
    </source>
</evidence>
<sequence>MLEVARSMFKGINKPSASSQIMKPGQRLLSQIGKNHLARGVGRMTDLVIDRAKGSFVHDAVSDTDYLDLTSGIAVTSTGHCHPIVVKAIQEQSTKLIHGQVNIFYHQPMLELTEALLEVMPAKHLDSLFFTNSGAEAVEGAIKLARHATGRPNIICFQGSFHGRSIATTSITTSKTIYRDGYSPLMPGVYVAPFPYPGQILGASASSFPLSKNSESLDPTQEIEEWAVDHAIHQFELLLRQQSAPKDTAAVIIEPVLGEGGYYPAPTSFLVRLAEICQKHGILFIADEVQAGFGRTGRLFSIEHAIHAPENVNNIPFPDILVMAKGMASGMPLSAIAASRELMDRQAPGSMGGTYAGNPVACAAALATLRVLKEENVIENVLTQAEYMFMRLRCELPPILFAYGYRTDIRGLGLMIGIEFLPLQEPKPKMAAKISQYCHEHLKTLLMVTSAFDTIRIMPPLTLNAEEAERAIDDIIKATQKSLEAEFAKSSQ</sequence>
<accession>A0ACC2SXT0</accession>
<protein>
    <submittedName>
        <fullName evidence="1">Uncharacterized protein</fullName>
    </submittedName>
</protein>
<name>A0ACC2SXT0_9FUNG</name>
<proteinExistence type="predicted"/>
<evidence type="ECO:0000313" key="1">
    <source>
        <dbReference type="EMBL" id="KAJ9066981.1"/>
    </source>
</evidence>
<organism evidence="1 2">
    <name type="scientific">Entomophthora muscae</name>
    <dbReference type="NCBI Taxonomy" id="34485"/>
    <lineage>
        <taxon>Eukaryota</taxon>
        <taxon>Fungi</taxon>
        <taxon>Fungi incertae sedis</taxon>
        <taxon>Zoopagomycota</taxon>
        <taxon>Entomophthoromycotina</taxon>
        <taxon>Entomophthoromycetes</taxon>
        <taxon>Entomophthorales</taxon>
        <taxon>Entomophthoraceae</taxon>
        <taxon>Entomophthora</taxon>
    </lineage>
</organism>